<protein>
    <submittedName>
        <fullName evidence="1">18513_t:CDS:1</fullName>
    </submittedName>
</protein>
<sequence length="121" mass="14129">MVKTHSDWNGISTKLRQLFENFYCTYNNDTKLNQILYSNPSNHDIEEFIAIICKSIKNFIAKSFKIHLEYLIAESKGKDPDYNSIVLNRIKGLNNIMINTTFLAASYLQYANQLELKEEQK</sequence>
<dbReference type="EMBL" id="CAJVQB010080849">
    <property type="protein sequence ID" value="CAG8845772.1"/>
    <property type="molecule type" value="Genomic_DNA"/>
</dbReference>
<proteinExistence type="predicted"/>
<evidence type="ECO:0000313" key="2">
    <source>
        <dbReference type="Proteomes" id="UP000789901"/>
    </source>
</evidence>
<reference evidence="1 2" key="1">
    <citation type="submission" date="2021-06" db="EMBL/GenBank/DDBJ databases">
        <authorList>
            <person name="Kallberg Y."/>
            <person name="Tangrot J."/>
            <person name="Rosling A."/>
        </authorList>
    </citation>
    <scope>NUCLEOTIDE SEQUENCE [LARGE SCALE GENOMIC DNA]</scope>
    <source>
        <strain evidence="1 2">120-4 pot B 10/14</strain>
    </source>
</reference>
<feature type="non-terminal residue" evidence="1">
    <location>
        <position position="121"/>
    </location>
</feature>
<gene>
    <name evidence="1" type="ORF">GMARGA_LOCUS37824</name>
</gene>
<comment type="caution">
    <text evidence="1">The sequence shown here is derived from an EMBL/GenBank/DDBJ whole genome shotgun (WGS) entry which is preliminary data.</text>
</comment>
<name>A0ABN7X1H9_GIGMA</name>
<evidence type="ECO:0000313" key="1">
    <source>
        <dbReference type="EMBL" id="CAG8845772.1"/>
    </source>
</evidence>
<keyword evidence="2" id="KW-1185">Reference proteome</keyword>
<organism evidence="1 2">
    <name type="scientific">Gigaspora margarita</name>
    <dbReference type="NCBI Taxonomy" id="4874"/>
    <lineage>
        <taxon>Eukaryota</taxon>
        <taxon>Fungi</taxon>
        <taxon>Fungi incertae sedis</taxon>
        <taxon>Mucoromycota</taxon>
        <taxon>Glomeromycotina</taxon>
        <taxon>Glomeromycetes</taxon>
        <taxon>Diversisporales</taxon>
        <taxon>Gigasporaceae</taxon>
        <taxon>Gigaspora</taxon>
    </lineage>
</organism>
<dbReference type="Proteomes" id="UP000789901">
    <property type="component" value="Unassembled WGS sequence"/>
</dbReference>
<accession>A0ABN7X1H9</accession>